<dbReference type="Pfam" id="PF04672">
    <property type="entry name" value="Methyltransf_19"/>
    <property type="match status" value="1"/>
</dbReference>
<dbReference type="InterPro" id="IPR029063">
    <property type="entry name" value="SAM-dependent_MTases_sf"/>
</dbReference>
<dbReference type="OrthoDB" id="4889334at2759"/>
<dbReference type="EMBL" id="ML994629">
    <property type="protein sequence ID" value="KAF2186687.1"/>
    <property type="molecule type" value="Genomic_DNA"/>
</dbReference>
<dbReference type="Gene3D" id="3.40.50.150">
    <property type="entry name" value="Vaccinia Virus protein VP39"/>
    <property type="match status" value="1"/>
</dbReference>
<keyword evidence="2" id="KW-1185">Reference proteome</keyword>
<dbReference type="PIRSF" id="PIRSF017393">
    <property type="entry name" value="MTase_SAV2177"/>
    <property type="match status" value="1"/>
</dbReference>
<dbReference type="InterPro" id="IPR006764">
    <property type="entry name" value="SAM_dep_MeTrfase_SAV2177_type"/>
</dbReference>
<name>A0A6A6E439_9PEZI</name>
<sequence length="278" mass="31306">MTVAEVHPYGLDDPSKPAPTHPVVARMYDWYLGGTHSYAIDRKAAEDVQQAIPDIKPLVVENRAFLRRAVRWLAKNGVTQFIDIGSGLPTAGNTHETVLKTEKSARVLYVDIEQTVVTEGREFIRKTGWEKQVGMLRASALEPEAIFNDPETCRVIDFSKPVAIMMIALIHFFEPEQYVAVLDFWKGNLVKGSAFVMTHATSDGRDPEGLAKAREIYNKTPTPVIFRPKGEIEPIMDGFQLVEPGLVRPPVWKMEEMDENEEEPPKTLMWYVAVGKLV</sequence>
<dbReference type="Proteomes" id="UP000800200">
    <property type="component" value="Unassembled WGS sequence"/>
</dbReference>
<evidence type="ECO:0000313" key="2">
    <source>
        <dbReference type="Proteomes" id="UP000800200"/>
    </source>
</evidence>
<gene>
    <name evidence="1" type="ORF">K469DRAFT_571897</name>
</gene>
<dbReference type="SUPFAM" id="SSF53335">
    <property type="entry name" value="S-adenosyl-L-methionine-dependent methyltransferases"/>
    <property type="match status" value="1"/>
</dbReference>
<accession>A0A6A6E439</accession>
<organism evidence="1 2">
    <name type="scientific">Zopfia rhizophila CBS 207.26</name>
    <dbReference type="NCBI Taxonomy" id="1314779"/>
    <lineage>
        <taxon>Eukaryota</taxon>
        <taxon>Fungi</taxon>
        <taxon>Dikarya</taxon>
        <taxon>Ascomycota</taxon>
        <taxon>Pezizomycotina</taxon>
        <taxon>Dothideomycetes</taxon>
        <taxon>Dothideomycetes incertae sedis</taxon>
        <taxon>Zopfiaceae</taxon>
        <taxon>Zopfia</taxon>
    </lineage>
</organism>
<proteinExistence type="predicted"/>
<reference evidence="1" key="1">
    <citation type="journal article" date="2020" name="Stud. Mycol.">
        <title>101 Dothideomycetes genomes: a test case for predicting lifestyles and emergence of pathogens.</title>
        <authorList>
            <person name="Haridas S."/>
            <person name="Albert R."/>
            <person name="Binder M."/>
            <person name="Bloem J."/>
            <person name="Labutti K."/>
            <person name="Salamov A."/>
            <person name="Andreopoulos B."/>
            <person name="Baker S."/>
            <person name="Barry K."/>
            <person name="Bills G."/>
            <person name="Bluhm B."/>
            <person name="Cannon C."/>
            <person name="Castanera R."/>
            <person name="Culley D."/>
            <person name="Daum C."/>
            <person name="Ezra D."/>
            <person name="Gonzalez J."/>
            <person name="Henrissat B."/>
            <person name="Kuo A."/>
            <person name="Liang C."/>
            <person name="Lipzen A."/>
            <person name="Lutzoni F."/>
            <person name="Magnuson J."/>
            <person name="Mondo S."/>
            <person name="Nolan M."/>
            <person name="Ohm R."/>
            <person name="Pangilinan J."/>
            <person name="Park H.-J."/>
            <person name="Ramirez L."/>
            <person name="Alfaro M."/>
            <person name="Sun H."/>
            <person name="Tritt A."/>
            <person name="Yoshinaga Y."/>
            <person name="Zwiers L.-H."/>
            <person name="Turgeon B."/>
            <person name="Goodwin S."/>
            <person name="Spatafora J."/>
            <person name="Crous P."/>
            <person name="Grigoriev I."/>
        </authorList>
    </citation>
    <scope>NUCLEOTIDE SEQUENCE</scope>
    <source>
        <strain evidence="1">CBS 207.26</strain>
    </source>
</reference>
<dbReference type="AlphaFoldDB" id="A0A6A6E439"/>
<evidence type="ECO:0000313" key="1">
    <source>
        <dbReference type="EMBL" id="KAF2186687.1"/>
    </source>
</evidence>
<protein>
    <submittedName>
        <fullName evidence="1">DUF574-domain-containing protein</fullName>
    </submittedName>
</protein>